<evidence type="ECO:0000313" key="4">
    <source>
        <dbReference type="Proteomes" id="UP000005551"/>
    </source>
</evidence>
<dbReference type="InterPro" id="IPR015424">
    <property type="entry name" value="PyrdxlP-dep_Trfase"/>
</dbReference>
<protein>
    <submittedName>
        <fullName evidence="3">Cysteine desulfurase</fullName>
    </submittedName>
</protein>
<dbReference type="SUPFAM" id="SSF53383">
    <property type="entry name" value="PLP-dependent transferases"/>
    <property type="match status" value="1"/>
</dbReference>
<accession>I5C3V1</accession>
<dbReference type="PATRIC" id="fig|1189621.3.peg.2075"/>
<comment type="catalytic activity">
    <reaction evidence="2">
        <text>(sulfur carrier)-H + L-cysteine = (sulfur carrier)-SH + L-alanine</text>
        <dbReference type="Rhea" id="RHEA:43892"/>
        <dbReference type="Rhea" id="RHEA-COMP:14737"/>
        <dbReference type="Rhea" id="RHEA-COMP:14739"/>
        <dbReference type="ChEBI" id="CHEBI:29917"/>
        <dbReference type="ChEBI" id="CHEBI:35235"/>
        <dbReference type="ChEBI" id="CHEBI:57972"/>
        <dbReference type="ChEBI" id="CHEBI:64428"/>
        <dbReference type="EC" id="2.8.1.7"/>
    </reaction>
</comment>
<evidence type="ECO:0000256" key="1">
    <source>
        <dbReference type="ARBA" id="ARBA00001933"/>
    </source>
</evidence>
<dbReference type="EMBL" id="AJYA01000020">
    <property type="protein sequence ID" value="EIM76503.1"/>
    <property type="molecule type" value="Genomic_DNA"/>
</dbReference>
<dbReference type="Gene3D" id="3.90.1150.10">
    <property type="entry name" value="Aspartate Aminotransferase, domain 1"/>
    <property type="match status" value="1"/>
</dbReference>
<name>I5C3V1_9BACT</name>
<sequence>MRYASQVMPLRLELEAGIRQLFPEAHIHSQPDGLPHVCHASFPRHAVSDFFRRTGHSLAVSSGAACSSGQRLRPSHVLLAIGRSQEEAKRGIRFSLGLETQAADIAHCLKLLEEHLHPLAAGLEA</sequence>
<reference evidence="3 4" key="1">
    <citation type="submission" date="2012-05" db="EMBL/GenBank/DDBJ databases">
        <title>Genome sequence of Nitritalea halalkaliphila LW7.</title>
        <authorList>
            <person name="Jangir P.K."/>
            <person name="Singh A."/>
            <person name="Shivaji S."/>
            <person name="Sharma R."/>
        </authorList>
    </citation>
    <scope>NUCLEOTIDE SEQUENCE [LARGE SCALE GENOMIC DNA]</scope>
    <source>
        <strain evidence="3 4">LW7</strain>
    </source>
</reference>
<organism evidence="3 4">
    <name type="scientific">Nitritalea halalkaliphila LW7</name>
    <dbReference type="NCBI Taxonomy" id="1189621"/>
    <lineage>
        <taxon>Bacteria</taxon>
        <taxon>Pseudomonadati</taxon>
        <taxon>Bacteroidota</taxon>
        <taxon>Cytophagia</taxon>
        <taxon>Cytophagales</taxon>
        <taxon>Cyclobacteriaceae</taxon>
        <taxon>Nitritalea</taxon>
    </lineage>
</organism>
<dbReference type="PANTHER" id="PTHR11601">
    <property type="entry name" value="CYSTEINE DESULFURYLASE FAMILY MEMBER"/>
    <property type="match status" value="1"/>
</dbReference>
<gene>
    <name evidence="3" type="ORF">A3SI_09967</name>
</gene>
<dbReference type="GO" id="GO:0031071">
    <property type="term" value="F:cysteine desulfurase activity"/>
    <property type="evidence" value="ECO:0007669"/>
    <property type="project" value="UniProtKB-EC"/>
</dbReference>
<comment type="cofactor">
    <cofactor evidence="1">
        <name>pyridoxal 5'-phosphate</name>
        <dbReference type="ChEBI" id="CHEBI:597326"/>
    </cofactor>
</comment>
<proteinExistence type="predicted"/>
<comment type="caution">
    <text evidence="3">The sequence shown here is derived from an EMBL/GenBank/DDBJ whole genome shotgun (WGS) entry which is preliminary data.</text>
</comment>
<evidence type="ECO:0000256" key="2">
    <source>
        <dbReference type="ARBA" id="ARBA00050776"/>
    </source>
</evidence>
<evidence type="ECO:0000313" key="3">
    <source>
        <dbReference type="EMBL" id="EIM76503.1"/>
    </source>
</evidence>
<keyword evidence="4" id="KW-1185">Reference proteome</keyword>
<dbReference type="AlphaFoldDB" id="I5C3V1"/>
<dbReference type="PANTHER" id="PTHR11601:SF34">
    <property type="entry name" value="CYSTEINE DESULFURASE"/>
    <property type="match status" value="1"/>
</dbReference>
<dbReference type="Proteomes" id="UP000005551">
    <property type="component" value="Unassembled WGS sequence"/>
</dbReference>
<dbReference type="STRING" id="1189621.A3SI_09967"/>
<dbReference type="InterPro" id="IPR015422">
    <property type="entry name" value="PyrdxlP-dep_Trfase_small"/>
</dbReference>